<dbReference type="Gene3D" id="1.10.3430.10">
    <property type="entry name" value="Ammonium transporter AmtB like domains"/>
    <property type="match status" value="1"/>
</dbReference>
<protein>
    <recommendedName>
        <fullName evidence="6">Ammonium transporter AmtB-like domain-containing protein</fullName>
    </recommendedName>
</protein>
<dbReference type="Pfam" id="PF00909">
    <property type="entry name" value="Ammonium_transp"/>
    <property type="match status" value="1"/>
</dbReference>
<evidence type="ECO:0000259" key="6">
    <source>
        <dbReference type="Pfam" id="PF00909"/>
    </source>
</evidence>
<feature type="transmembrane region" description="Helical" evidence="5">
    <location>
        <begin position="64"/>
        <end position="88"/>
    </location>
</feature>
<dbReference type="GO" id="GO:0008519">
    <property type="term" value="F:ammonium channel activity"/>
    <property type="evidence" value="ECO:0007669"/>
    <property type="project" value="InterPro"/>
</dbReference>
<dbReference type="Proteomes" id="UP000053676">
    <property type="component" value="Unassembled WGS sequence"/>
</dbReference>
<proteinExistence type="predicted"/>
<evidence type="ECO:0000256" key="1">
    <source>
        <dbReference type="ARBA" id="ARBA00004141"/>
    </source>
</evidence>
<dbReference type="GO" id="GO:0016020">
    <property type="term" value="C:membrane"/>
    <property type="evidence" value="ECO:0007669"/>
    <property type="project" value="UniProtKB-SubCell"/>
</dbReference>
<keyword evidence="2 5" id="KW-0812">Transmembrane</keyword>
<evidence type="ECO:0000256" key="2">
    <source>
        <dbReference type="ARBA" id="ARBA00022692"/>
    </source>
</evidence>
<feature type="domain" description="Ammonium transporter AmtB-like" evidence="6">
    <location>
        <begin position="55"/>
        <end position="79"/>
    </location>
</feature>
<dbReference type="KEGG" id="nai:NECAME_13042"/>
<evidence type="ECO:0000313" key="8">
    <source>
        <dbReference type="Proteomes" id="UP000053676"/>
    </source>
</evidence>
<accession>W2T046</accession>
<comment type="subcellular location">
    <subcellularLocation>
        <location evidence="1">Membrane</location>
        <topology evidence="1">Multi-pass membrane protein</topology>
    </subcellularLocation>
</comment>
<dbReference type="EMBL" id="KI660367">
    <property type="protein sequence ID" value="ETN74332.1"/>
    <property type="molecule type" value="Genomic_DNA"/>
</dbReference>
<dbReference type="AlphaFoldDB" id="W2T046"/>
<dbReference type="SUPFAM" id="SSF111352">
    <property type="entry name" value="Ammonium transporter"/>
    <property type="match status" value="1"/>
</dbReference>
<dbReference type="InterPro" id="IPR029020">
    <property type="entry name" value="Ammonium/urea_transptr"/>
</dbReference>
<organism evidence="7 8">
    <name type="scientific">Necator americanus</name>
    <name type="common">Human hookworm</name>
    <dbReference type="NCBI Taxonomy" id="51031"/>
    <lineage>
        <taxon>Eukaryota</taxon>
        <taxon>Metazoa</taxon>
        <taxon>Ecdysozoa</taxon>
        <taxon>Nematoda</taxon>
        <taxon>Chromadorea</taxon>
        <taxon>Rhabditida</taxon>
        <taxon>Rhabditina</taxon>
        <taxon>Rhabditomorpha</taxon>
        <taxon>Strongyloidea</taxon>
        <taxon>Ancylostomatidae</taxon>
        <taxon>Bunostominae</taxon>
        <taxon>Necator</taxon>
    </lineage>
</organism>
<reference evidence="8" key="1">
    <citation type="journal article" date="2014" name="Nat. Genet.">
        <title>Genome of the human hookworm Necator americanus.</title>
        <authorList>
            <person name="Tang Y.T."/>
            <person name="Gao X."/>
            <person name="Rosa B.A."/>
            <person name="Abubucker S."/>
            <person name="Hallsworth-Pepin K."/>
            <person name="Martin J."/>
            <person name="Tyagi R."/>
            <person name="Heizer E."/>
            <person name="Zhang X."/>
            <person name="Bhonagiri-Palsikar V."/>
            <person name="Minx P."/>
            <person name="Warren W.C."/>
            <person name="Wang Q."/>
            <person name="Zhan B."/>
            <person name="Hotez P.J."/>
            <person name="Sternberg P.W."/>
            <person name="Dougall A."/>
            <person name="Gaze S.T."/>
            <person name="Mulvenna J."/>
            <person name="Sotillo J."/>
            <person name="Ranganathan S."/>
            <person name="Rabelo E.M."/>
            <person name="Wilson R.K."/>
            <person name="Felgner P.L."/>
            <person name="Bethony J."/>
            <person name="Hawdon J.M."/>
            <person name="Gasser R.B."/>
            <person name="Loukas A."/>
            <person name="Mitreva M."/>
        </authorList>
    </citation>
    <scope>NUCLEOTIDE SEQUENCE [LARGE SCALE GENOMIC DNA]</scope>
</reference>
<keyword evidence="3 5" id="KW-1133">Transmembrane helix</keyword>
<evidence type="ECO:0000256" key="3">
    <source>
        <dbReference type="ARBA" id="ARBA00022989"/>
    </source>
</evidence>
<name>W2T046_NECAM</name>
<evidence type="ECO:0000313" key="7">
    <source>
        <dbReference type="EMBL" id="ETN74332.1"/>
    </source>
</evidence>
<evidence type="ECO:0000256" key="4">
    <source>
        <dbReference type="ARBA" id="ARBA00023136"/>
    </source>
</evidence>
<keyword evidence="8" id="KW-1185">Reference proteome</keyword>
<gene>
    <name evidence="7" type="ORF">NECAME_13042</name>
</gene>
<evidence type="ECO:0000256" key="5">
    <source>
        <dbReference type="SAM" id="Phobius"/>
    </source>
</evidence>
<sequence>MLHGDFLVTALDLIVFWKAVINNGHKLLPPSYPIQPYPSKTYSDSLEERVEALPAHWVWDSEGFFYKLGVVDFAGCSAVAAIVLFSYFTEE</sequence>
<dbReference type="OrthoDB" id="534912at2759"/>
<dbReference type="InterPro" id="IPR024041">
    <property type="entry name" value="NH4_transpt_AmtB-like_dom"/>
</dbReference>
<keyword evidence="4 5" id="KW-0472">Membrane</keyword>